<feature type="compositionally biased region" description="Low complexity" evidence="1">
    <location>
        <begin position="497"/>
        <end position="514"/>
    </location>
</feature>
<protein>
    <submittedName>
        <fullName evidence="2">Uncharacterized protein</fullName>
    </submittedName>
</protein>
<evidence type="ECO:0000313" key="2">
    <source>
        <dbReference type="EMBL" id="KAL3816377.1"/>
    </source>
</evidence>
<feature type="region of interest" description="Disordered" evidence="1">
    <location>
        <begin position="193"/>
        <end position="318"/>
    </location>
</feature>
<feature type="region of interest" description="Disordered" evidence="1">
    <location>
        <begin position="79"/>
        <end position="125"/>
    </location>
</feature>
<feature type="compositionally biased region" description="Acidic residues" evidence="1">
    <location>
        <begin position="116"/>
        <end position="125"/>
    </location>
</feature>
<feature type="compositionally biased region" description="Basic and acidic residues" evidence="1">
    <location>
        <begin position="569"/>
        <end position="589"/>
    </location>
</feature>
<feature type="compositionally biased region" description="Polar residues" evidence="1">
    <location>
        <begin position="452"/>
        <end position="468"/>
    </location>
</feature>
<feature type="compositionally biased region" description="Polar residues" evidence="1">
    <location>
        <begin position="598"/>
        <end position="618"/>
    </location>
</feature>
<feature type="compositionally biased region" description="Basic and acidic residues" evidence="1">
    <location>
        <begin position="212"/>
        <end position="229"/>
    </location>
</feature>
<feature type="region of interest" description="Disordered" evidence="1">
    <location>
        <begin position="785"/>
        <end position="814"/>
    </location>
</feature>
<feature type="compositionally biased region" description="Basic and acidic residues" evidence="1">
    <location>
        <begin position="367"/>
        <end position="401"/>
    </location>
</feature>
<name>A0ABD3RVZ5_9STRA</name>
<keyword evidence="3" id="KW-1185">Reference proteome</keyword>
<proteinExistence type="predicted"/>
<feature type="compositionally biased region" description="Low complexity" evidence="1">
    <location>
        <begin position="268"/>
        <end position="278"/>
    </location>
</feature>
<feature type="compositionally biased region" description="Basic and acidic residues" evidence="1">
    <location>
        <begin position="79"/>
        <end position="91"/>
    </location>
</feature>
<gene>
    <name evidence="2" type="ORF">ACHAXA_000455</name>
</gene>
<sequence length="866" mass="95133">MSRVKVKASKSGQGERLELVLDGDNFVPSPTTIEDERREDKDCFGYHDDDRRRHRREYRHGEDEMVDATTKKTMVEYLDDGHSESTCETDNRAWGSSRLGGSGSLSEVRSATTWTSEDDVDGYDVDGMDAMMAKMETGVDSTNPPPVDDLGSSSGEDGGDDYVMDGDAASPSVMGAASFEGAWRMGGGGENGDKGCNIAVEGGGSEDQGDYVDDHRDGKEEEKGDHVVDSGEMQELSPVYVTRSEDTSVESVGYKINDTNSSNKKSLTPPVVVVTPNDNVRDVNDEYYENDNKENHNLARAEDDDDMSPSFPETSGKIRGVLRSRSKYNLLAGRRSDDIADERQVVTTTSPSQCHDECDDDDLDISNDLRDQVEDDDGKPSNKHDPHHREACGDFLTEERPILSPIASNHANGGNKARGRRSSAAIDKSRPSPPTRSMARSAPDRSYVRNPVRSSVPTPSLTQKSVVSGRSDAAIAPSPSGSYSLRQRRGRGERIFRASASSGPPSSQQSVASGWSDVAVVPSSPPHGEHRHDEQRRRQQQQQHHRTRPAGVLREHQRYSNHRPPALSRGDRAHENGPRLDRRRKDEQRKGRRLGLMRSNSNVSNVSFATSGGRSNSALDGVVADDIYGESPRTGNGGVKGRGGGGYSFIQRTRNFFSTNAVRRRGGAAKNKERRHASTSIDVDAYMYDIADDIVERQQLYGLPPSAISSPRKKDVVDLRRLRQRPPLVISSPTNNDGTTMNRQFERCYHPRPPMEVVATSRPTSGADDKTKERMTAADSVNANNATNVNPWASTTGGLSKSGKAADNAVPCKDDDNVQPFPFALNEDVVPSPSGQYDLTTGSGMPSFKWWTWQQHKDEGKYHLMN</sequence>
<reference evidence="2 3" key="1">
    <citation type="submission" date="2024-10" db="EMBL/GenBank/DDBJ databases">
        <title>Updated reference genomes for cyclostephanoid diatoms.</title>
        <authorList>
            <person name="Roberts W.R."/>
            <person name="Alverson A.J."/>
        </authorList>
    </citation>
    <scope>NUCLEOTIDE SEQUENCE [LARGE SCALE GENOMIC DNA]</scope>
    <source>
        <strain evidence="2 3">AJA228-03</strain>
    </source>
</reference>
<feature type="compositionally biased region" description="Polar residues" evidence="1">
    <location>
        <begin position="257"/>
        <end position="266"/>
    </location>
</feature>
<dbReference type="Proteomes" id="UP001530377">
    <property type="component" value="Unassembled WGS sequence"/>
</dbReference>
<comment type="caution">
    <text evidence="2">The sequence shown here is derived from an EMBL/GenBank/DDBJ whole genome shotgun (WGS) entry which is preliminary data.</text>
</comment>
<evidence type="ECO:0000313" key="3">
    <source>
        <dbReference type="Proteomes" id="UP001530377"/>
    </source>
</evidence>
<accession>A0ABD3RVZ5</accession>
<feature type="compositionally biased region" description="Basic and acidic residues" evidence="1">
    <location>
        <begin position="334"/>
        <end position="344"/>
    </location>
</feature>
<evidence type="ECO:0000256" key="1">
    <source>
        <dbReference type="SAM" id="MobiDB-lite"/>
    </source>
</evidence>
<organism evidence="2 3">
    <name type="scientific">Cyclostephanos tholiformis</name>
    <dbReference type="NCBI Taxonomy" id="382380"/>
    <lineage>
        <taxon>Eukaryota</taxon>
        <taxon>Sar</taxon>
        <taxon>Stramenopiles</taxon>
        <taxon>Ochrophyta</taxon>
        <taxon>Bacillariophyta</taxon>
        <taxon>Coscinodiscophyceae</taxon>
        <taxon>Thalassiosirophycidae</taxon>
        <taxon>Stephanodiscales</taxon>
        <taxon>Stephanodiscaceae</taxon>
        <taxon>Cyclostephanos</taxon>
    </lineage>
</organism>
<dbReference type="AlphaFoldDB" id="A0ABD3RVZ5"/>
<feature type="region of interest" description="Disordered" evidence="1">
    <location>
        <begin position="137"/>
        <end position="169"/>
    </location>
</feature>
<feature type="region of interest" description="Disordered" evidence="1">
    <location>
        <begin position="332"/>
        <end position="618"/>
    </location>
</feature>
<dbReference type="EMBL" id="JALLPB020000152">
    <property type="protein sequence ID" value="KAL3816377.1"/>
    <property type="molecule type" value="Genomic_DNA"/>
</dbReference>
<feature type="compositionally biased region" description="Polar residues" evidence="1">
    <location>
        <begin position="785"/>
        <end position="799"/>
    </location>
</feature>
<feature type="compositionally biased region" description="Basic and acidic residues" evidence="1">
    <location>
        <begin position="279"/>
        <end position="301"/>
    </location>
</feature>
<feature type="compositionally biased region" description="Basic and acidic residues" evidence="1">
    <location>
        <begin position="527"/>
        <end position="537"/>
    </location>
</feature>